<dbReference type="CDD" id="cd03364">
    <property type="entry name" value="TOPRIM_DnaG_primases"/>
    <property type="match status" value="1"/>
</dbReference>
<dbReference type="Gene3D" id="3.90.980.10">
    <property type="entry name" value="DNA primase, catalytic core, N-terminal domain"/>
    <property type="match status" value="1"/>
</dbReference>
<evidence type="ECO:0000313" key="16">
    <source>
        <dbReference type="EMBL" id="SPP63422.1"/>
    </source>
</evidence>
<protein>
    <recommendedName>
        <fullName evidence="12 13">DNA primase</fullName>
        <ecNumber evidence="12">2.7.7.101</ecNumber>
    </recommendedName>
</protein>
<dbReference type="Gene3D" id="3.40.1360.10">
    <property type="match status" value="1"/>
</dbReference>
<dbReference type="SUPFAM" id="SSF57783">
    <property type="entry name" value="Zinc beta-ribbon"/>
    <property type="match status" value="1"/>
</dbReference>
<keyword evidence="8 12" id="KW-0862">Zinc</keyword>
<evidence type="ECO:0000256" key="8">
    <source>
        <dbReference type="ARBA" id="ARBA00022833"/>
    </source>
</evidence>
<dbReference type="GO" id="GO:0008270">
    <property type="term" value="F:zinc ion binding"/>
    <property type="evidence" value="ECO:0007669"/>
    <property type="project" value="UniProtKB-UniRule"/>
</dbReference>
<dbReference type="InterPro" id="IPR034151">
    <property type="entry name" value="TOPRIM_DnaG_bac"/>
</dbReference>
<feature type="zinc finger region" description="CHC2-type" evidence="12 14">
    <location>
        <begin position="41"/>
        <end position="65"/>
    </location>
</feature>
<evidence type="ECO:0000256" key="6">
    <source>
        <dbReference type="ARBA" id="ARBA00022723"/>
    </source>
</evidence>
<keyword evidence="1 12" id="KW-0240">DNA-directed RNA polymerase</keyword>
<dbReference type="PANTHER" id="PTHR30313:SF2">
    <property type="entry name" value="DNA PRIMASE"/>
    <property type="match status" value="1"/>
</dbReference>
<comment type="cofactor">
    <cofactor evidence="12 13 14">
        <name>Zn(2+)</name>
        <dbReference type="ChEBI" id="CHEBI:29105"/>
    </cofactor>
    <text evidence="12 13 14">Binds 1 zinc ion per monomer.</text>
</comment>
<dbReference type="PIRSF" id="PIRSF002811">
    <property type="entry name" value="DnaG"/>
    <property type="match status" value="1"/>
</dbReference>
<name>A0A330L3H6_9BACT</name>
<evidence type="ECO:0000313" key="17">
    <source>
        <dbReference type="Proteomes" id="UP000248168"/>
    </source>
</evidence>
<accession>A0A330L3H6</accession>
<keyword evidence="7 12" id="KW-0863">Zinc-finger</keyword>
<dbReference type="FunFam" id="3.90.580.10:FF:000001">
    <property type="entry name" value="DNA primase"/>
    <property type="match status" value="1"/>
</dbReference>
<organism evidence="16 17">
    <name type="scientific">Nitrospira lenta</name>
    <dbReference type="NCBI Taxonomy" id="1436998"/>
    <lineage>
        <taxon>Bacteria</taxon>
        <taxon>Pseudomonadati</taxon>
        <taxon>Nitrospirota</taxon>
        <taxon>Nitrospiria</taxon>
        <taxon>Nitrospirales</taxon>
        <taxon>Nitrospiraceae</taxon>
        <taxon>Nitrospira</taxon>
    </lineage>
</organism>
<dbReference type="OrthoDB" id="9803773at2"/>
<evidence type="ECO:0000256" key="13">
    <source>
        <dbReference type="PIRNR" id="PIRNR002811"/>
    </source>
</evidence>
<gene>
    <name evidence="12 16" type="primary">dnaG</name>
    <name evidence="16" type="ORF">NITLEN_10508</name>
</gene>
<dbReference type="InterPro" id="IPR016136">
    <property type="entry name" value="DNA_helicase_N/primase_C"/>
</dbReference>
<comment type="function">
    <text evidence="12 13">RNA polymerase that catalyzes the synthesis of short RNA molecules used as primers for DNA polymerase during DNA replication.</text>
</comment>
<keyword evidence="3 12" id="KW-0808">Transferase</keyword>
<dbReference type="InterPro" id="IPR006295">
    <property type="entry name" value="DNA_primase_DnaG"/>
</dbReference>
<dbReference type="HAMAP" id="MF_00974">
    <property type="entry name" value="DNA_primase_DnaG"/>
    <property type="match status" value="1"/>
</dbReference>
<comment type="subunit">
    <text evidence="12">Monomer. Interacts with DnaB.</text>
</comment>
<dbReference type="Pfam" id="PF10410">
    <property type="entry name" value="DnaB_bind"/>
    <property type="match status" value="1"/>
</dbReference>
<feature type="domain" description="Toprim" evidence="15">
    <location>
        <begin position="263"/>
        <end position="344"/>
    </location>
</feature>
<evidence type="ECO:0000256" key="4">
    <source>
        <dbReference type="ARBA" id="ARBA00022695"/>
    </source>
</evidence>
<dbReference type="Gene3D" id="3.90.580.10">
    <property type="entry name" value="Zinc finger, CHC2-type domain"/>
    <property type="match status" value="1"/>
</dbReference>
<keyword evidence="17" id="KW-1185">Reference proteome</keyword>
<sequence length="607" mass="66085">MGRGLISDDIINQIRDRVDIADIVGHHVSLTRAGQNLKGLCPFHQEKSPSFTVSPSRQIFHCFGCGAGGNVFSFLTRITGVSFPEAVRDLGRKVGIEVQESAGFNPQAAQFGRIEQVNQAASSWFHKNLQAAQAGGPARNYLAERGIEPATITRFAIGVALGEWEGLIKALTHQGFTAGDLAAAGLTIAREQAGKGATGFYDRFRARVMFPIVDLRKRVVGFGGRTLGDGTPKYLNSPDTPLFKKGQTLFAFDQAREAIARTKTVIVVEGYFDAIALHQAGITHTVATLGTALTAEHIQALRRFATNVVLLFDPDAAGVRAALRGLDLFVNSGLGVKVVTLPDGDDPDTYVRKAGAEAFARLEAAAPSLLDYALEHSVKEAESGSLEGRIRSVDEILRILQKSEHPIEREERLRVVAERLGINQQRLIERYPALIAEQRKTAGSPAPSPKPVPVFKGVPEERDLAFLLLQGKLSPADIRRLNPELFSIPACQKLVECALAHLGADGRVEVRAFLDAAMEDPDCGSLATEFSLRDDHFDDLSEHIKGCLDQLDRKRSEAAMRELISRLKGAEREGRWEDVQAINLQVNELQMRKAGTPVAGTVSLVKE</sequence>
<evidence type="ECO:0000256" key="11">
    <source>
        <dbReference type="ARBA" id="ARBA00023163"/>
    </source>
</evidence>
<dbReference type="Pfam" id="PF01807">
    <property type="entry name" value="Zn_ribbon_DnaG"/>
    <property type="match status" value="1"/>
</dbReference>
<dbReference type="InterPro" id="IPR050219">
    <property type="entry name" value="DnaG_primase"/>
</dbReference>
<dbReference type="InterPro" id="IPR037068">
    <property type="entry name" value="DNA_primase_core_N_sf"/>
</dbReference>
<evidence type="ECO:0000256" key="3">
    <source>
        <dbReference type="ARBA" id="ARBA00022679"/>
    </source>
</evidence>
<evidence type="ECO:0000256" key="2">
    <source>
        <dbReference type="ARBA" id="ARBA00022515"/>
    </source>
</evidence>
<dbReference type="FunFam" id="3.40.1360.10:FF:000002">
    <property type="entry name" value="DNA primase"/>
    <property type="match status" value="1"/>
</dbReference>
<dbReference type="GO" id="GO:0003899">
    <property type="term" value="F:DNA-directed RNA polymerase activity"/>
    <property type="evidence" value="ECO:0007669"/>
    <property type="project" value="UniProtKB-UniRule"/>
</dbReference>
<dbReference type="GO" id="GO:0000428">
    <property type="term" value="C:DNA-directed RNA polymerase complex"/>
    <property type="evidence" value="ECO:0007669"/>
    <property type="project" value="UniProtKB-KW"/>
</dbReference>
<dbReference type="Pfam" id="PF08275">
    <property type="entry name" value="DNAG_N"/>
    <property type="match status" value="1"/>
</dbReference>
<dbReference type="SUPFAM" id="SSF56731">
    <property type="entry name" value="DNA primase core"/>
    <property type="match status" value="1"/>
</dbReference>
<evidence type="ECO:0000256" key="12">
    <source>
        <dbReference type="HAMAP-Rule" id="MF_00974"/>
    </source>
</evidence>
<proteinExistence type="inferred from homology"/>
<dbReference type="InterPro" id="IPR013264">
    <property type="entry name" value="DNAG_N"/>
</dbReference>
<dbReference type="AlphaFoldDB" id="A0A330L3H6"/>
<comment type="similarity">
    <text evidence="12 13">Belongs to the DnaG primase family.</text>
</comment>
<keyword evidence="5 12" id="KW-0235">DNA replication</keyword>
<dbReference type="GO" id="GO:0005737">
    <property type="term" value="C:cytoplasm"/>
    <property type="evidence" value="ECO:0007669"/>
    <property type="project" value="TreeGrafter"/>
</dbReference>
<keyword evidence="9" id="KW-0460">Magnesium</keyword>
<dbReference type="SMART" id="SM00493">
    <property type="entry name" value="TOPRIM"/>
    <property type="match status" value="1"/>
</dbReference>
<evidence type="ECO:0000256" key="1">
    <source>
        <dbReference type="ARBA" id="ARBA00022478"/>
    </source>
</evidence>
<dbReference type="Gene3D" id="1.10.860.10">
    <property type="entry name" value="DNAb Helicase, Chain A"/>
    <property type="match status" value="1"/>
</dbReference>
<dbReference type="NCBIfam" id="TIGR01391">
    <property type="entry name" value="dnaG"/>
    <property type="match status" value="1"/>
</dbReference>
<dbReference type="EMBL" id="OUNR01000001">
    <property type="protein sequence ID" value="SPP63422.1"/>
    <property type="molecule type" value="Genomic_DNA"/>
</dbReference>
<evidence type="ECO:0000256" key="10">
    <source>
        <dbReference type="ARBA" id="ARBA00023125"/>
    </source>
</evidence>
<evidence type="ECO:0000256" key="5">
    <source>
        <dbReference type="ARBA" id="ARBA00022705"/>
    </source>
</evidence>
<dbReference type="GO" id="GO:0003677">
    <property type="term" value="F:DNA binding"/>
    <property type="evidence" value="ECO:0007669"/>
    <property type="project" value="UniProtKB-KW"/>
</dbReference>
<dbReference type="RefSeq" id="WP_121987955.1">
    <property type="nucleotide sequence ID" value="NZ_OUNR01000001.1"/>
</dbReference>
<comment type="catalytic activity">
    <reaction evidence="12">
        <text>ssDNA + n NTP = ssDNA/pppN(pN)n-1 hybrid + (n-1) diphosphate.</text>
        <dbReference type="EC" id="2.7.7.101"/>
    </reaction>
</comment>
<dbReference type="FunCoup" id="A0A330L3H6">
    <property type="interactions" value="264"/>
</dbReference>
<evidence type="ECO:0000259" key="15">
    <source>
        <dbReference type="PROSITE" id="PS50880"/>
    </source>
</evidence>
<dbReference type="PROSITE" id="PS50880">
    <property type="entry name" value="TOPRIM"/>
    <property type="match status" value="1"/>
</dbReference>
<dbReference type="InterPro" id="IPR002694">
    <property type="entry name" value="Znf_CHC2"/>
</dbReference>
<evidence type="ECO:0000256" key="9">
    <source>
        <dbReference type="ARBA" id="ARBA00022842"/>
    </source>
</evidence>
<dbReference type="InterPro" id="IPR030846">
    <property type="entry name" value="DnaG_bac"/>
</dbReference>
<dbReference type="Proteomes" id="UP000248168">
    <property type="component" value="Unassembled WGS sequence"/>
</dbReference>
<dbReference type="PANTHER" id="PTHR30313">
    <property type="entry name" value="DNA PRIMASE"/>
    <property type="match status" value="1"/>
</dbReference>
<evidence type="ECO:0000256" key="7">
    <source>
        <dbReference type="ARBA" id="ARBA00022771"/>
    </source>
</evidence>
<dbReference type="InterPro" id="IPR006171">
    <property type="entry name" value="TOPRIM_dom"/>
</dbReference>
<keyword evidence="6 12" id="KW-0479">Metal-binding</keyword>
<keyword evidence="10 12" id="KW-0238">DNA-binding</keyword>
<dbReference type="Pfam" id="PF13155">
    <property type="entry name" value="Toprim_2"/>
    <property type="match status" value="1"/>
</dbReference>
<keyword evidence="2 12" id="KW-0639">Primosome</keyword>
<dbReference type="GO" id="GO:1990077">
    <property type="term" value="C:primosome complex"/>
    <property type="evidence" value="ECO:0007669"/>
    <property type="project" value="UniProtKB-KW"/>
</dbReference>
<dbReference type="SMART" id="SM00400">
    <property type="entry name" value="ZnF_CHCC"/>
    <property type="match status" value="1"/>
</dbReference>
<keyword evidence="11 12" id="KW-0804">Transcription</keyword>
<dbReference type="GO" id="GO:0006269">
    <property type="term" value="P:DNA replication, synthesis of primer"/>
    <property type="evidence" value="ECO:0007669"/>
    <property type="project" value="UniProtKB-UniRule"/>
</dbReference>
<dbReference type="InParanoid" id="A0A330L3H6"/>
<dbReference type="InterPro" id="IPR036977">
    <property type="entry name" value="DNA_primase_Znf_CHC2"/>
</dbReference>
<reference evidence="17" key="1">
    <citation type="submission" date="2018-04" db="EMBL/GenBank/DDBJ databases">
        <authorList>
            <person name="Lucker S."/>
            <person name="Sakoula D."/>
        </authorList>
    </citation>
    <scope>NUCLEOTIDE SEQUENCE [LARGE SCALE GENOMIC DNA]</scope>
</reference>
<comment type="domain">
    <text evidence="12">Contains an N-terminal zinc-binding domain, a central core domain that contains the primase activity, and a C-terminal DnaB-binding domain.</text>
</comment>
<dbReference type="EC" id="2.7.7.101" evidence="12"/>
<dbReference type="InterPro" id="IPR019475">
    <property type="entry name" value="DNA_primase_DnaB-bd"/>
</dbReference>
<keyword evidence="4 12" id="KW-0548">Nucleotidyltransferase</keyword>
<evidence type="ECO:0000256" key="14">
    <source>
        <dbReference type="PIRSR" id="PIRSR002811-1"/>
    </source>
</evidence>